<proteinExistence type="predicted"/>
<name>A0A1S1Q882_9ACTN</name>
<dbReference type="RefSeq" id="WP_071089784.1">
    <property type="nucleotide sequence ID" value="NZ_MBLM01000155.1"/>
</dbReference>
<dbReference type="Proteomes" id="UP000179627">
    <property type="component" value="Unassembled WGS sequence"/>
</dbReference>
<protein>
    <submittedName>
        <fullName evidence="1">Uncharacterized protein</fullName>
    </submittedName>
</protein>
<comment type="caution">
    <text evidence="1">The sequence shown here is derived from an EMBL/GenBank/DDBJ whole genome shotgun (WGS) entry which is preliminary data.</text>
</comment>
<accession>A0A1S1Q882</accession>
<organism evidence="1 2">
    <name type="scientific">Parafrankia colletiae</name>
    <dbReference type="NCBI Taxonomy" id="573497"/>
    <lineage>
        <taxon>Bacteria</taxon>
        <taxon>Bacillati</taxon>
        <taxon>Actinomycetota</taxon>
        <taxon>Actinomycetes</taxon>
        <taxon>Frankiales</taxon>
        <taxon>Frankiaceae</taxon>
        <taxon>Parafrankia</taxon>
    </lineage>
</organism>
<evidence type="ECO:0000313" key="2">
    <source>
        <dbReference type="Proteomes" id="UP000179627"/>
    </source>
</evidence>
<sequence length="186" mass="20517">MNIESHILLDTTIGELQDALRAGDQPALAVLEGQPTREHRFADYLRDPAKAVAYEQQLAREVAGIDLERLIIAVPMIVTPRPLVGEDSVLLRSPFTGPLRDDLDEYDVIAYTIYDIEEGVTTGTALYTRNPDGTYTFGLDGDETFTVTVPIGPSRKFPGMALLREILDETLHPRADLRGGGDPEPR</sequence>
<gene>
    <name evidence="1" type="ORF">CC117_27785</name>
</gene>
<dbReference type="EMBL" id="MBLM01000155">
    <property type="protein sequence ID" value="OHV30130.1"/>
    <property type="molecule type" value="Genomic_DNA"/>
</dbReference>
<keyword evidence="2" id="KW-1185">Reference proteome</keyword>
<evidence type="ECO:0000313" key="1">
    <source>
        <dbReference type="EMBL" id="OHV30130.1"/>
    </source>
</evidence>
<reference evidence="2" key="1">
    <citation type="submission" date="2016-07" db="EMBL/GenBank/DDBJ databases">
        <title>Sequence Frankia sp. strain CcI1.17.</title>
        <authorList>
            <person name="Ghodhbane-Gtari F."/>
            <person name="Swanson E."/>
            <person name="Gueddou A."/>
            <person name="Morris K."/>
            <person name="Hezbri K."/>
            <person name="Ktari A."/>
            <person name="Nouioui I."/>
            <person name="Abebe-Akele F."/>
            <person name="Simpson S."/>
            <person name="Thomas K."/>
            <person name="Gtari M."/>
            <person name="Tisa L.S."/>
            <person name="Hurst S."/>
        </authorList>
    </citation>
    <scope>NUCLEOTIDE SEQUENCE [LARGE SCALE GENOMIC DNA]</scope>
    <source>
        <strain evidence="2">Cc1.17</strain>
    </source>
</reference>
<dbReference type="AlphaFoldDB" id="A0A1S1Q882"/>
<dbReference type="OrthoDB" id="3210249at2"/>